<sequence length="485" mass="57382">MTSYMLSGFAALTRSNQSFIIPYFSARLSNYSYAQELNKDFKISKFLRFRPEMYRIVDCQVPKYIRSTGDDGILSFQTQHDNIIAGDYEEILRKLGKLDLSNFSPFFRMEAYSLLGDEELLHRSNCEAANLFSKESHTSFWIEASQNLARTSLSKRYNLATQTLEEPEQLDRMINRLLENPSDEDWYHEWKRQWSDSRGSLRLVKLALWWINKSSTSEPYLPYILEDILIRFKDDKESKETALQWLVKGEYHSQQWPKLWELYNLNTEVSEPLFSHGLSFLDHTLKLGNLKDNEYYWTSIWDKLWSEQRHVTYMVGLAQSAIKYLGKSDIFIVNVLSSVLDANRINTLALDTLDSWMKTSRNYSLVWEKVFLYFLNDTTYRKTTTEFAYKILETNPESPIWFFVLKSLWRGRPSHELVKIAKNWTKTQSKNSANWQDVMILILQSGYADDNDRLLAKKVSQYSDHYQQDNQFQKLSDYIKYNLEV</sequence>
<dbReference type="EMBL" id="LR743504">
    <property type="protein sequence ID" value="CAA2107657.1"/>
    <property type="molecule type" value="Genomic_DNA"/>
</dbReference>
<name>A0A679J5J4_9HYPH</name>
<gene>
    <name evidence="1" type="ORF">MBUL_04270</name>
</gene>
<protein>
    <submittedName>
        <fullName evidence="1">Uncharacterized protein</fullName>
    </submittedName>
</protein>
<reference evidence="1" key="1">
    <citation type="submission" date="2019-12" db="EMBL/GenBank/DDBJ databases">
        <authorList>
            <person name="Cremers G."/>
        </authorList>
    </citation>
    <scope>NUCLEOTIDE SEQUENCE</scope>
    <source>
        <strain evidence="1">Mbul1</strain>
    </source>
</reference>
<dbReference type="AlphaFoldDB" id="A0A679J5J4"/>
<organism evidence="1">
    <name type="scientific">Methylobacterium bullatum</name>
    <dbReference type="NCBI Taxonomy" id="570505"/>
    <lineage>
        <taxon>Bacteria</taxon>
        <taxon>Pseudomonadati</taxon>
        <taxon>Pseudomonadota</taxon>
        <taxon>Alphaproteobacteria</taxon>
        <taxon>Hyphomicrobiales</taxon>
        <taxon>Methylobacteriaceae</taxon>
        <taxon>Methylobacterium</taxon>
    </lineage>
</organism>
<proteinExistence type="predicted"/>
<evidence type="ECO:0000313" key="1">
    <source>
        <dbReference type="EMBL" id="CAA2107657.1"/>
    </source>
</evidence>
<accession>A0A679J5J4</accession>